<dbReference type="InterPro" id="IPR046342">
    <property type="entry name" value="CBS_dom_sf"/>
</dbReference>
<feature type="domain" description="CBS" evidence="2">
    <location>
        <begin position="174"/>
        <end position="232"/>
    </location>
</feature>
<dbReference type="PROSITE" id="PS51371">
    <property type="entry name" value="CBS"/>
    <property type="match status" value="2"/>
</dbReference>
<reference evidence="4" key="1">
    <citation type="journal article" date="2019" name="Int. J. Syst. Evol. Microbiol.">
        <title>The Global Catalogue of Microorganisms (GCM) 10K type strain sequencing project: providing services to taxonomists for standard genome sequencing and annotation.</title>
        <authorList>
            <consortium name="The Broad Institute Genomics Platform"/>
            <consortium name="The Broad Institute Genome Sequencing Center for Infectious Disease"/>
            <person name="Wu L."/>
            <person name="Ma J."/>
        </authorList>
    </citation>
    <scope>NUCLEOTIDE SEQUENCE [LARGE SCALE GENOMIC DNA]</scope>
    <source>
        <strain evidence="4">JCM 17250</strain>
    </source>
</reference>
<name>A0ABP7V9U8_9BACI</name>
<dbReference type="EMBL" id="BAABDL010000037">
    <property type="protein sequence ID" value="GAA4062627.1"/>
    <property type="molecule type" value="Genomic_DNA"/>
</dbReference>
<dbReference type="InterPro" id="IPR000644">
    <property type="entry name" value="CBS_dom"/>
</dbReference>
<evidence type="ECO:0000313" key="4">
    <source>
        <dbReference type="Proteomes" id="UP001501734"/>
    </source>
</evidence>
<sequence length="232" mass="26912">MERAERFIVAFNKIEKYFNQQLNDTSYVPFFRAVLRLRKKDAIVNRYHNDLLEYSELRNAIVHERTEVNYTIADPHIEIVEAIEKIAAEMTAPKLVIPTFAKTLKVVQADLTVKTILNVIRETRFTQFPVYRSKQFVGLLTDKTVLHWIAHHMNGDFAELLKTPIMKLIDDNGAEPNYRFIPRSMDIYQAEELLLDMFKKHEGIAALLITEDGKPNQKLLGMVTPSDLIRVP</sequence>
<evidence type="ECO:0000313" key="3">
    <source>
        <dbReference type="EMBL" id="GAA4062627.1"/>
    </source>
</evidence>
<accession>A0ABP7V9U8</accession>
<keyword evidence="1" id="KW-0129">CBS domain</keyword>
<gene>
    <name evidence="3" type="ORF">GCM10022410_06770</name>
</gene>
<proteinExistence type="predicted"/>
<dbReference type="Proteomes" id="UP001501734">
    <property type="component" value="Unassembled WGS sequence"/>
</dbReference>
<keyword evidence="4" id="KW-1185">Reference proteome</keyword>
<dbReference type="Gene3D" id="3.10.580.10">
    <property type="entry name" value="CBS-domain"/>
    <property type="match status" value="1"/>
</dbReference>
<dbReference type="SUPFAM" id="SSF54631">
    <property type="entry name" value="CBS-domain pair"/>
    <property type="match status" value="1"/>
</dbReference>
<organism evidence="3 4">
    <name type="scientific">Amphibacillus indicireducens</name>
    <dbReference type="NCBI Taxonomy" id="1076330"/>
    <lineage>
        <taxon>Bacteria</taxon>
        <taxon>Bacillati</taxon>
        <taxon>Bacillota</taxon>
        <taxon>Bacilli</taxon>
        <taxon>Bacillales</taxon>
        <taxon>Bacillaceae</taxon>
        <taxon>Amphibacillus</taxon>
    </lineage>
</organism>
<comment type="caution">
    <text evidence="3">The sequence shown here is derived from an EMBL/GenBank/DDBJ whole genome shotgun (WGS) entry which is preliminary data.</text>
</comment>
<dbReference type="Pfam" id="PF00571">
    <property type="entry name" value="CBS"/>
    <property type="match status" value="2"/>
</dbReference>
<protein>
    <submittedName>
        <fullName evidence="3">CBS domain-containing protein</fullName>
    </submittedName>
</protein>
<feature type="domain" description="CBS" evidence="2">
    <location>
        <begin position="100"/>
        <end position="157"/>
    </location>
</feature>
<evidence type="ECO:0000259" key="2">
    <source>
        <dbReference type="PROSITE" id="PS51371"/>
    </source>
</evidence>
<evidence type="ECO:0000256" key="1">
    <source>
        <dbReference type="PROSITE-ProRule" id="PRU00703"/>
    </source>
</evidence>